<accession>A0A3S1AS48</accession>
<organism evidence="1 2">
    <name type="scientific">Dulcicalothrix desertica PCC 7102</name>
    <dbReference type="NCBI Taxonomy" id="232991"/>
    <lineage>
        <taxon>Bacteria</taxon>
        <taxon>Bacillati</taxon>
        <taxon>Cyanobacteriota</taxon>
        <taxon>Cyanophyceae</taxon>
        <taxon>Nostocales</taxon>
        <taxon>Calotrichaceae</taxon>
        <taxon>Dulcicalothrix</taxon>
    </lineage>
</organism>
<reference evidence="1" key="2">
    <citation type="journal article" date="2019" name="Genome Biol. Evol.">
        <title>Day and night: Metabolic profiles and evolutionary relationships of six axenic non-marine cyanobacteria.</title>
        <authorList>
            <person name="Will S.E."/>
            <person name="Henke P."/>
            <person name="Boedeker C."/>
            <person name="Huang S."/>
            <person name="Brinkmann H."/>
            <person name="Rohde M."/>
            <person name="Jarek M."/>
            <person name="Friedl T."/>
            <person name="Seufert S."/>
            <person name="Schumacher M."/>
            <person name="Overmann J."/>
            <person name="Neumann-Schaal M."/>
            <person name="Petersen J."/>
        </authorList>
    </citation>
    <scope>NUCLEOTIDE SEQUENCE [LARGE SCALE GENOMIC DNA]</scope>
    <source>
        <strain evidence="1">PCC 7102</strain>
    </source>
</reference>
<dbReference type="InterPro" id="IPR014951">
    <property type="entry name" value="DUF1822"/>
</dbReference>
<reference evidence="1" key="1">
    <citation type="submission" date="2018-12" db="EMBL/GenBank/DDBJ databases">
        <authorList>
            <person name="Will S."/>
            <person name="Neumann-Schaal M."/>
            <person name="Henke P."/>
        </authorList>
    </citation>
    <scope>NUCLEOTIDE SEQUENCE</scope>
    <source>
        <strain evidence="1">PCC 7102</strain>
    </source>
</reference>
<evidence type="ECO:0000313" key="2">
    <source>
        <dbReference type="Proteomes" id="UP000271624"/>
    </source>
</evidence>
<dbReference type="Proteomes" id="UP000271624">
    <property type="component" value="Unassembled WGS sequence"/>
</dbReference>
<proteinExistence type="predicted"/>
<protein>
    <recommendedName>
        <fullName evidence="3">DUF1822 domain-containing protein</fullName>
    </recommendedName>
</protein>
<dbReference type="RefSeq" id="WP_201800660.1">
    <property type="nucleotide sequence ID" value="NZ_RSCL01000001.1"/>
</dbReference>
<evidence type="ECO:0008006" key="3">
    <source>
        <dbReference type="Google" id="ProtNLM"/>
    </source>
</evidence>
<comment type="caution">
    <text evidence="1">The sequence shown here is derived from an EMBL/GenBank/DDBJ whole genome shotgun (WGS) entry which is preliminary data.</text>
</comment>
<evidence type="ECO:0000313" key="1">
    <source>
        <dbReference type="EMBL" id="RUT09755.1"/>
    </source>
</evidence>
<dbReference type="AlphaFoldDB" id="A0A3S1AS48"/>
<gene>
    <name evidence="1" type="ORF">DSM106972_002500</name>
</gene>
<dbReference type="EMBL" id="RSCL01000001">
    <property type="protein sequence ID" value="RUT09755.1"/>
    <property type="molecule type" value="Genomic_DNA"/>
</dbReference>
<name>A0A3S1AS48_9CYAN</name>
<sequence>MLLANSTDNLSDIRLLIPETIWLEIEHFDQAQALVNKDIDSIKNLTTNELQQWQAYLNALALFGLEAWVKERIKCPTICETKTISQYGIIKVGEFRICLIATEQVLDEVVNIPQQALNNSEPIHFYSLLEVNEEQEELIIRGFIRHDQLVNYLNTSSNRLYNECYQLPLTLLDAEPSHLLFYIRYIEPSTINSQIGASQQNVVKNNLSTVEITTKLSNWLQNIFDDTWQLIDTMLNREASLAFSTRSIEKNISSSTRGKLIDLGMQIDNQKLALLVSLTEQPEGINVLVQLHPTNGEQTLAPNITLTLLSKAKKNLQQVQSRASDNYIQLRPFRGEVGKKFSIEVKFNNATICENFEL</sequence>
<keyword evidence="2" id="KW-1185">Reference proteome</keyword>
<dbReference type="Pfam" id="PF08852">
    <property type="entry name" value="DUF1822"/>
    <property type="match status" value="1"/>
</dbReference>